<evidence type="ECO:0000313" key="2">
    <source>
        <dbReference type="EMBL" id="APW42940.1"/>
    </source>
</evidence>
<dbReference type="EMBL" id="CP019239">
    <property type="protein sequence ID" value="APW42940.1"/>
    <property type="molecule type" value="Genomic_DNA"/>
</dbReference>
<name>A0A1P8KAB7_9BURK</name>
<dbReference type="SUPFAM" id="SSF101898">
    <property type="entry name" value="NHL repeat"/>
    <property type="match status" value="1"/>
</dbReference>
<evidence type="ECO:0000313" key="3">
    <source>
        <dbReference type="Proteomes" id="UP000186110"/>
    </source>
</evidence>
<accession>A0A1P8KAB7</accession>
<keyword evidence="1" id="KW-0732">Signal</keyword>
<dbReference type="RefSeq" id="WP_029709021.1">
    <property type="nucleotide sequence ID" value="NZ_CP019239.1"/>
</dbReference>
<protein>
    <submittedName>
        <fullName evidence="2">Uncharacterized protein</fullName>
    </submittedName>
</protein>
<dbReference type="AlphaFoldDB" id="A0A1P8KAB7"/>
<dbReference type="Proteomes" id="UP000186110">
    <property type="component" value="Chromosome"/>
</dbReference>
<gene>
    <name evidence="2" type="ORF">RS694_10615</name>
</gene>
<feature type="chain" id="PRO_5010318965" evidence="1">
    <location>
        <begin position="28"/>
        <end position="333"/>
    </location>
</feature>
<sequence length="333" mass="36954">MTRNKKSLPFRILAATFALIFAGSSWAAVGDQFAKVTLNKPDKVQAGHLAFVDATQGKLIETDLTGKITWEFFIPMSMLGRGRLSAGTDVEWLPKSDHFLLAIAGAGVFEINRQGQTTWKYLTKFADHDADRLDNGNTLFVNGWDADNDPVMTEVDSDGKVVLQLFARDLELDSTERHSVASEMYSNTHANAAQKLGPGEYLLSLRNFNQFVKIKDGKVIGRVKNARNVHDPLPYENGFLFAAHLAEDKSALMRQIGPGQREPFFKPDDGTWTPLRTVELLQNGNILITGGREIGQLDKDGDLVWSVVVEHFGSGKNAQKTGSYLYKVAFVYK</sequence>
<keyword evidence="3" id="KW-1185">Reference proteome</keyword>
<evidence type="ECO:0000256" key="1">
    <source>
        <dbReference type="SAM" id="SignalP"/>
    </source>
</evidence>
<proteinExistence type="predicted"/>
<dbReference type="KEGG" id="rsb:RS694_10615"/>
<reference evidence="2 3" key="1">
    <citation type="submission" date="2017-01" db="EMBL/GenBank/DDBJ databases">
        <authorList>
            <person name="Mah S.A."/>
            <person name="Swanson W.J."/>
            <person name="Moy G.W."/>
            <person name="Vacquier V.D."/>
        </authorList>
    </citation>
    <scope>NUCLEOTIDE SEQUENCE [LARGE SCALE GENOMIC DNA]</scope>
    <source>
        <strain evidence="2 3">DSM 22694</strain>
    </source>
</reference>
<organism evidence="2 3">
    <name type="scientific">Rhodoferax saidenbachensis</name>
    <dbReference type="NCBI Taxonomy" id="1484693"/>
    <lineage>
        <taxon>Bacteria</taxon>
        <taxon>Pseudomonadati</taxon>
        <taxon>Pseudomonadota</taxon>
        <taxon>Betaproteobacteria</taxon>
        <taxon>Burkholderiales</taxon>
        <taxon>Comamonadaceae</taxon>
        <taxon>Rhodoferax</taxon>
    </lineage>
</organism>
<feature type="signal peptide" evidence="1">
    <location>
        <begin position="1"/>
        <end position="27"/>
    </location>
</feature>